<dbReference type="GO" id="GO:0006629">
    <property type="term" value="P:lipid metabolic process"/>
    <property type="evidence" value="ECO:0007669"/>
    <property type="project" value="UniProtKB-KW"/>
</dbReference>
<accession>A0A1J5SNP4</accession>
<dbReference type="PROSITE" id="PS51635">
    <property type="entry name" value="PNPLA"/>
    <property type="match status" value="1"/>
</dbReference>
<evidence type="ECO:0000256" key="2">
    <source>
        <dbReference type="SAM" id="MobiDB-lite"/>
    </source>
</evidence>
<dbReference type="SUPFAM" id="SSF52151">
    <property type="entry name" value="FabD/lysophospholipase-like"/>
    <property type="match status" value="1"/>
</dbReference>
<comment type="caution">
    <text evidence="4">The sequence shown here is derived from an EMBL/GenBank/DDBJ whole genome shotgun (WGS) entry which is preliminary data.</text>
</comment>
<reference evidence="4" key="1">
    <citation type="submission" date="2016-10" db="EMBL/GenBank/DDBJ databases">
        <title>Sequence of Gallionella enrichment culture.</title>
        <authorList>
            <person name="Poehlein A."/>
            <person name="Muehling M."/>
            <person name="Daniel R."/>
        </authorList>
    </citation>
    <scope>NUCLEOTIDE SEQUENCE</scope>
</reference>
<gene>
    <name evidence="4" type="ORF">GALL_84310</name>
</gene>
<sequence>MRLFLLFGAMTLAACTTVRREPAPESISGVPAPIGFPSDIRFVSTDPEAIKSRFSEVLQRRRAASRDHALNILALSGGGAGGSFGAGALVGFSRYGNRPQFDVVTGVSAGALIAPFAFLGSAWDARLDENFSGNHSEHFLIPRWLGVLFRPGLYENEPLVRFVDDFVTDEMIEEVADQAALGRLLLVATTDLDKEETIVWDMGKIAAHGGKAAHNLFRDVLVASASIPGVFPPIIIPVDSAEGRYDEMHVDASATVPFFVAPALAYVLPLDPGTLKGANVYVIVNGQLGAKPQTTSVDTISILSRSFTAVLQHRARSEIALTSEFAQKYGMNLRLTAIPVSYPFQGPLDFHESSSQQLFHYGAECARAGKLWTTVEQLATHDENDLSAGIAQHQPVGKQPTPACPLGAADKPPQTSTKP</sequence>
<dbReference type="AlphaFoldDB" id="A0A1J5SNP4"/>
<evidence type="ECO:0000256" key="1">
    <source>
        <dbReference type="ARBA" id="ARBA00023098"/>
    </source>
</evidence>
<dbReference type="Pfam" id="PF01734">
    <property type="entry name" value="Patatin"/>
    <property type="match status" value="1"/>
</dbReference>
<organism evidence="4">
    <name type="scientific">mine drainage metagenome</name>
    <dbReference type="NCBI Taxonomy" id="410659"/>
    <lineage>
        <taxon>unclassified sequences</taxon>
        <taxon>metagenomes</taxon>
        <taxon>ecological metagenomes</taxon>
    </lineage>
</organism>
<proteinExistence type="predicted"/>
<feature type="domain" description="PNPLA" evidence="3">
    <location>
        <begin position="73"/>
        <end position="264"/>
    </location>
</feature>
<evidence type="ECO:0000313" key="4">
    <source>
        <dbReference type="EMBL" id="OIR09587.1"/>
    </source>
</evidence>
<dbReference type="EMBL" id="MLJW01000026">
    <property type="protein sequence ID" value="OIR09587.1"/>
    <property type="molecule type" value="Genomic_DNA"/>
</dbReference>
<feature type="region of interest" description="Disordered" evidence="2">
    <location>
        <begin position="393"/>
        <end position="419"/>
    </location>
</feature>
<keyword evidence="1" id="KW-0443">Lipid metabolism</keyword>
<dbReference type="InterPro" id="IPR002641">
    <property type="entry name" value="PNPLA_dom"/>
</dbReference>
<name>A0A1J5SNP4_9ZZZZ</name>
<evidence type="ECO:0000259" key="3">
    <source>
        <dbReference type="PROSITE" id="PS51635"/>
    </source>
</evidence>
<dbReference type="PROSITE" id="PS51257">
    <property type="entry name" value="PROKAR_LIPOPROTEIN"/>
    <property type="match status" value="1"/>
</dbReference>
<dbReference type="Gene3D" id="3.40.1090.10">
    <property type="entry name" value="Cytosolic phospholipase A2 catalytic domain"/>
    <property type="match status" value="1"/>
</dbReference>
<dbReference type="InterPro" id="IPR016035">
    <property type="entry name" value="Acyl_Trfase/lysoPLipase"/>
</dbReference>
<protein>
    <submittedName>
        <fullName evidence="4">Patatin-like phospholipase</fullName>
    </submittedName>
</protein>